<feature type="coiled-coil region" evidence="6">
    <location>
        <begin position="2469"/>
        <end position="2514"/>
    </location>
</feature>
<dbReference type="GO" id="GO:0060307">
    <property type="term" value="P:regulation of ventricular cardiac muscle cell membrane repolarization"/>
    <property type="evidence" value="ECO:0007669"/>
    <property type="project" value="TreeGrafter"/>
</dbReference>
<feature type="coiled-coil region" evidence="6">
    <location>
        <begin position="267"/>
        <end position="441"/>
    </location>
</feature>
<evidence type="ECO:0000256" key="4">
    <source>
        <dbReference type="ARBA" id="ARBA00023054"/>
    </source>
</evidence>
<reference evidence="9 10" key="1">
    <citation type="journal article" date="2011" name="Proc. Natl. Acad. Sci. U.S.A.">
        <title>Genetic diversity and population structure of the endangered marsupial Sarcophilus harrisii (Tasmanian devil).</title>
        <authorList>
            <person name="Miller W."/>
            <person name="Hayes V.M."/>
            <person name="Ratan A."/>
            <person name="Petersen D.C."/>
            <person name="Wittekindt N.E."/>
            <person name="Miller J."/>
            <person name="Walenz B."/>
            <person name="Knight J."/>
            <person name="Qi J."/>
            <person name="Zhao F."/>
            <person name="Wang Q."/>
            <person name="Bedoya-Reina O.C."/>
            <person name="Katiyar N."/>
            <person name="Tomsho L.P."/>
            <person name="Kasson L.M."/>
            <person name="Hardie R.A."/>
            <person name="Woodbridge P."/>
            <person name="Tindall E.A."/>
            <person name="Bertelsen M.F."/>
            <person name="Dixon D."/>
            <person name="Pyecroft S."/>
            <person name="Helgen K.M."/>
            <person name="Lesk A.M."/>
            <person name="Pringle T.H."/>
            <person name="Patterson N."/>
            <person name="Zhang Y."/>
            <person name="Kreiss A."/>
            <person name="Woods G.M."/>
            <person name="Jones M.E."/>
            <person name="Schuster S.C."/>
        </authorList>
    </citation>
    <scope>NUCLEOTIDE SEQUENCE [LARGE SCALE GENOMIC DNA]</scope>
</reference>
<feature type="domain" description="ELK" evidence="8">
    <location>
        <begin position="652"/>
        <end position="673"/>
    </location>
</feature>
<dbReference type="GO" id="GO:1903358">
    <property type="term" value="P:regulation of Golgi organization"/>
    <property type="evidence" value="ECO:0007669"/>
    <property type="project" value="TreeGrafter"/>
</dbReference>
<keyword evidence="4 6" id="KW-0175">Coiled coil</keyword>
<gene>
    <name evidence="9" type="primary">AKAP9</name>
</gene>
<dbReference type="GO" id="GO:0051661">
    <property type="term" value="P:maintenance of centrosome location"/>
    <property type="evidence" value="ECO:0007669"/>
    <property type="project" value="TreeGrafter"/>
</dbReference>
<dbReference type="GO" id="GO:0015459">
    <property type="term" value="F:potassium channel regulator activity"/>
    <property type="evidence" value="ECO:0007669"/>
    <property type="project" value="TreeGrafter"/>
</dbReference>
<feature type="coiled-coil region" evidence="6">
    <location>
        <begin position="1261"/>
        <end position="1316"/>
    </location>
</feature>
<feature type="domain" description="ELK" evidence="8">
    <location>
        <begin position="359"/>
        <end position="379"/>
    </location>
</feature>
<dbReference type="HOGENOM" id="CLU_003340_0_0_1"/>
<dbReference type="GO" id="GO:0005813">
    <property type="term" value="C:centrosome"/>
    <property type="evidence" value="ECO:0007669"/>
    <property type="project" value="UniProtKB-SubCell"/>
</dbReference>
<feature type="region of interest" description="Disordered" evidence="7">
    <location>
        <begin position="1"/>
        <end position="63"/>
    </location>
</feature>
<feature type="coiled-coil region" evidence="6">
    <location>
        <begin position="2578"/>
        <end position="2605"/>
    </location>
</feature>
<dbReference type="GeneTree" id="ENSGT00730000110871"/>
<dbReference type="Proteomes" id="UP000007648">
    <property type="component" value="Unassembled WGS sequence"/>
</dbReference>
<feature type="coiled-coil region" evidence="6">
    <location>
        <begin position="3224"/>
        <end position="3265"/>
    </location>
</feature>
<reference evidence="9" key="2">
    <citation type="submission" date="2025-08" db="UniProtKB">
        <authorList>
            <consortium name="Ensembl"/>
        </authorList>
    </citation>
    <scope>IDENTIFICATION</scope>
</reference>
<dbReference type="PANTHER" id="PTHR44981">
    <property type="entry name" value="PERICENTRIN-LIKE PROTEIN, ISOFORM F"/>
    <property type="match status" value="1"/>
</dbReference>
<dbReference type="STRING" id="9305.ENSSHAP00000022229"/>
<dbReference type="Pfam" id="PF10495">
    <property type="entry name" value="PACT_coil_coil"/>
    <property type="match status" value="1"/>
</dbReference>
<feature type="compositionally biased region" description="Basic and acidic residues" evidence="7">
    <location>
        <begin position="3087"/>
        <end position="3101"/>
    </location>
</feature>
<dbReference type="GO" id="GO:0005801">
    <property type="term" value="C:cis-Golgi network"/>
    <property type="evidence" value="ECO:0007669"/>
    <property type="project" value="TreeGrafter"/>
</dbReference>
<feature type="coiled-coil region" evidence="6">
    <location>
        <begin position="2920"/>
        <end position="3040"/>
    </location>
</feature>
<feature type="coiled-coil region" evidence="6">
    <location>
        <begin position="712"/>
        <end position="788"/>
    </location>
</feature>
<reference evidence="9" key="3">
    <citation type="submission" date="2025-09" db="UniProtKB">
        <authorList>
            <consortium name="Ensembl"/>
        </authorList>
    </citation>
    <scope>IDENTIFICATION</scope>
</reference>
<feature type="coiled-coil region" evidence="6">
    <location>
        <begin position="2203"/>
        <end position="2434"/>
    </location>
</feature>
<feature type="domain" description="ELK" evidence="8">
    <location>
        <begin position="963"/>
        <end position="983"/>
    </location>
</feature>
<feature type="domain" description="ELK" evidence="8">
    <location>
        <begin position="622"/>
        <end position="643"/>
    </location>
</feature>
<feature type="coiled-coil region" evidence="6">
    <location>
        <begin position="820"/>
        <end position="879"/>
    </location>
</feature>
<sequence>MEDEERQKKLEAGRAKFAQFRQKKAQSDGQNPSKKQKRKKKSSTRKCEDSSYTSNIDHSQGGELYMTNSQKGAAVAPEFSIMRTLHTGEIIKHDQSYTIEPESEISTTADDYSSEVNGCSLVRGDIPTNLLMEEEFGVGESYSEQGAQYSSTQLEMMENELAGKQQEIEELSRELEEMRAAYGTEGLQQLQEFEAAIKQRDGIITQLTANLQQARREKDETMREFLELTEQSQKLQIQFQHLQASETLRNTSHSSTAADLLQAKQQILTHQQQLEEQDHLLEDYQKKKEEFKMQINFLEEKIRTYEMKEQNKKVEDSNKKELQEKELVIEELKMKIIEEERNSLELKDKLSATDKLLGEFKEQIMEKNQEINNIKLELTNTKQKERQCSDEIKQLMGTVEELQKKNHKDSQFEIDMVQRMEQETQRKLEQLRAELDEMYGQQIVQMKQELIKQHVLKIDELNARHKGELENTLKACPNIPVNENQIQLMNMAITELNLKLQDANSQREKIKEELEVVLGEKSTLQREIEDLFEELSFSRDQIQRARQTIVEQEGKLNEAHKLLGSVEDLKAQIVSASEFRKELELKHEAEVTNYKIKLEMLEKEKNAVLDRMAESQEAELERLRTQLLFSHEEELSKLRQDLEIEHQVNVEKLKDNLGIRYKQQIEKLHNEMSQKIETMQFEKDSLITKQNQLLLEISKLKDLQQSLVNSKSEEMTLQINELQKEIEVLRQEEKEKGTLEQEVQELQLKTEFLEKQIKEKEDDLQEKFEQLETENTVLKNEKKALEDMLKIYSPINKEENLIFIDSIKPKSEDCDWQKKVDILLEENEKLTKQCTQLNERIEEQRNTYSFAEKNFEVNCQELQEEIACLLKVKADLEDSKNKQEIEYQMKLKALTDELYHLQRSQPALVKARSTDSEGCKDDKSFVAEVSEVGEVVEKDTTELMEKLEVTQREKLELSERLSDLSEQLKQKHGEINHLSEEVKSLKQEKEQVLNRCKELETIVSHSQAEHVDELKLTLWDLKGNIQTEGSKDPKSPVFKINKDFNEGAKIIEDNKISFADVTVKKESRQELVEVDHVDSVADQLANESSLSSSCLDSAQSENDRLRQELGILKSEQEDLKLQMEAQHLCLSLVHSAHVKQVCVCMDEERASALSSLRERLASAHEEEMRELQKRHISELENVKRREADDEGMSLEMLMGKLHKAVMEECSRFNQSLCNTFGTCNRAPFKYEAKIDRREIPDIYSFEVQEESPELQNRTFEVQDLQSDLQSLINKVAEECNRLLVLQSQLTKDCEKIQEQQAENAKLEVTKEEEMTDLEISKAKCLAGSSQTKDSDIIGSLPLLQDMEKMKDQLEAHDVREQEHLPCNFQPLLKEIGVKDPPESPDLQEELQLVKESILQPSLFTESVANIDQMVKTKHIESCLQKTEDGSAKFTNEAEMKEEMDIVQLLKKQHQEKLEEEVAKVIVSMSIAFAQQSEIARLSKQKEDIASVTEINACQEKEPFATDMKHSKNDFGMQAFEAEEMKFKELKPLSKELSEEECKDTLLSHSNNLESTFELKDRELDFSKEIFSPNRGFIFTEHIQDEILASNTDTSRQLMVHEEQLEDLRQELVRQYQEHQQATELLKQAHMHQMERQREDQEQLQEEIKRLHRELAQSASIDNENLVTERERVLLEELEALKQRTLAGREKLCCELRSSCTQTQDESENQEVEEQISQEEAEEKPQTASSDILSKERYALQKANNRLLKILLEVVKTIAAVEETIGRHVLGILDRSSKGQSSTNIVWKSEPEGTVKSCIHEEDIEEEPMGPYRGSGVPDSAASAWSEVAEERLELCQRLVRCGFAGAELDPENEGLVLSVSSRLQAAVEKLLETISETSSQLEHAKVTQTELMRESFRQKQEATEFLKCQEELQERLNEELKAREQLAVELSKAEGIIDGYADEKALFERQIQEKSDIIDHLEQELLCVGNRLQELEAERQQIQEERELLSRQKDAMKAEAGPVEQQLLQETEKLMKEKLELQCQAEKVCDDLQKQVKALEMDVEEQVSRFMELEQEKNAELMDLRQQSQALEKQLEKTRKFLDEQAIDREHERDVFQQEIQKLEQQLKATPKFQPISEHQTREVEQLTNHLKEKTDKCSELLLSKEQLQRDVQERNEEIEKLESRIRDLEQALLISADSLQKVENRKQFGAVEVKELPFEVQLQAEREALDRKEKEITNLEEQLEQFREELENKNEEVQQLHMQLEIQKKESTTRLEELEQENRLFKDEMEKLGFAVQEFEDFSTKDHHQLFGKFTQMIQEKELEIGRLNDQITQLQQHLEITTDNKVIEEKNQLIRYLESQLECLKSDQERVKKNSEEEIEQLNEVIEKLQQELSSIEQKAPVDFPLLPEESDSLKQQLESLQAEKLALEQQVERACEELALAQSALAETRSQAEQAWARPRSSTGPREGLAAALELRPLGGQSEDGTRKLELALQEKEAEISRCQQQLEAMEEQAQAQREALERELEERLATLVVSQAQLGAVQEYVAAGLSGQQGPVPATRDAEQAEAAERNTLEEDEKEEEGKDKGVMEIRDTSGAFQEELSQIKHQLMEAEKKLEYYSKKESEVTVLERKKSSCDFGQFFAERDSPFIGKNSSSQTDQILQVSSGNQTLPVLVKNAGIQSDLQSSCSSGDITEIIRQFTEKIDQMQELHAAEILDMEARHITEAENLKREQFVAVQLLTEECNTLKAVIQCLRAKEGVSVPGSTHSDSYQSREMCSSDSGSDWSQGVCLTQNQGFDTASDGPGEEGESSTDSFPKKIKGLLRAVHNEGIQVLSLTEPPYSEGDASFAQQASEFWLEERKTYLNTISSLKDLITKMQVQRETELYESSQSHENPPDWRGEFLHAFQQVLLKERNILLAMCKTDLTALGTRDALGLLNQLEQRLQEQGIEYRAAMEYIQSADRRSLLTEIQTLQAQMNSKKMTMKREQESDSQSQELLEHNMQQKQVQILEMQVELSTLKERATELQDQLNSERVRAAELQDERTQAKLELETTLKAQHKHLKELEAFRMEVKEKTDKVHLLNDMLANEQKKTRELQWALEKEKAKLERSEEREREELEPTTWDSSSDRTRNWVLQQKIEGTEKKESSYPPLIEMNGNGTTEDIHEIETIRQKLKLISSKLQQLAHKASSRLQFEAADDENFIWVQKSIDHILLQLQKFTGSSQEGEPTLVSPGISCSSLTERLLRQNAELTGHISQLTEEKNDLRNVIMKLEEEIRWFRQTGSCGDYSSRHSFHHGTNIEAVIASEKEIWNKEKLALQKSLRRAEAEVCRLKAELRNEALSQDLNPSSENATLKRIYGKYLRAESFRKALIYQKNYLLLLLGGFQECEDATLALIARMGGQPSCTDLAVITNQSKGFTRFRSAVRVSIAISRMKFLVRRWHRVTGSCSININRDGFGQNPGTFWVTLGTEKSDPLYSSPGGLELCGEQRHSSYRSRSDLDCPRSPLHFQHRINFIHPVPCWHEKIIPWMASSVVVTLNNCLL</sequence>
<accession>G3X3H4</accession>
<dbReference type="InterPro" id="IPR028745">
    <property type="entry name" value="AKAP9/Pericentrin"/>
</dbReference>
<evidence type="ECO:0000256" key="1">
    <source>
        <dbReference type="ARBA" id="ARBA00004300"/>
    </source>
</evidence>
<name>G3X3H4_SARHA</name>
<dbReference type="GO" id="GO:0034237">
    <property type="term" value="F:protein kinase A regulatory subunit binding"/>
    <property type="evidence" value="ECO:0007669"/>
    <property type="project" value="TreeGrafter"/>
</dbReference>
<feature type="coiled-coil region" evidence="6">
    <location>
        <begin position="940"/>
        <end position="1002"/>
    </location>
</feature>
<evidence type="ECO:0000256" key="2">
    <source>
        <dbReference type="ARBA" id="ARBA00022490"/>
    </source>
</evidence>
<protein>
    <submittedName>
        <fullName evidence="9">A-kinase anchoring protein 9</fullName>
    </submittedName>
</protein>
<feature type="region of interest" description="Disordered" evidence="7">
    <location>
        <begin position="1698"/>
        <end position="1729"/>
    </location>
</feature>
<keyword evidence="10" id="KW-1185">Reference proteome</keyword>
<feature type="compositionally biased region" description="Basic and acidic residues" evidence="7">
    <location>
        <begin position="1"/>
        <end position="14"/>
    </location>
</feature>
<feature type="compositionally biased region" description="Basic residues" evidence="7">
    <location>
        <begin position="34"/>
        <end position="44"/>
    </location>
</feature>
<feature type="region of interest" description="Disordered" evidence="7">
    <location>
        <begin position="2777"/>
        <end position="2798"/>
    </location>
</feature>
<evidence type="ECO:0000256" key="6">
    <source>
        <dbReference type="SAM" id="Coils"/>
    </source>
</evidence>
<dbReference type="GO" id="GO:0097060">
    <property type="term" value="C:synaptic membrane"/>
    <property type="evidence" value="ECO:0007669"/>
    <property type="project" value="TreeGrafter"/>
</dbReference>
<keyword evidence="3" id="KW-0597">Phosphoprotein</keyword>
<evidence type="ECO:0000256" key="3">
    <source>
        <dbReference type="ARBA" id="ARBA00022553"/>
    </source>
</evidence>
<dbReference type="InterPro" id="IPR019528">
    <property type="entry name" value="PACT_domain"/>
</dbReference>
<feature type="coiled-coil region" evidence="6">
    <location>
        <begin position="1899"/>
        <end position="2179"/>
    </location>
</feature>
<dbReference type="Ensembl" id="ENSSHAT00000022406.2">
    <property type="protein sequence ID" value="ENSSHAP00000022229.2"/>
    <property type="gene ID" value="ENSSHAG00000018806.2"/>
</dbReference>
<dbReference type="GO" id="GO:0007165">
    <property type="term" value="P:signal transduction"/>
    <property type="evidence" value="ECO:0007669"/>
    <property type="project" value="InterPro"/>
</dbReference>
<dbReference type="InterPro" id="IPR005539">
    <property type="entry name" value="ELK_dom"/>
</dbReference>
<dbReference type="GO" id="GO:0005795">
    <property type="term" value="C:Golgi stack"/>
    <property type="evidence" value="ECO:0007669"/>
    <property type="project" value="TreeGrafter"/>
</dbReference>
<evidence type="ECO:0000256" key="5">
    <source>
        <dbReference type="ARBA" id="ARBA00023212"/>
    </source>
</evidence>
<evidence type="ECO:0000313" key="9">
    <source>
        <dbReference type="Ensembl" id="ENSSHAP00000022229.2"/>
    </source>
</evidence>
<dbReference type="GO" id="GO:0060090">
    <property type="term" value="F:molecular adaptor activity"/>
    <property type="evidence" value="ECO:0007669"/>
    <property type="project" value="InterPro"/>
</dbReference>
<feature type="domain" description="ELK" evidence="8">
    <location>
        <begin position="430"/>
        <end position="451"/>
    </location>
</feature>
<feature type="region of interest" description="Disordered" evidence="7">
    <location>
        <begin position="2743"/>
        <end position="2763"/>
    </location>
</feature>
<evidence type="ECO:0000313" key="10">
    <source>
        <dbReference type="Proteomes" id="UP000007648"/>
    </source>
</evidence>
<organism evidence="9 10">
    <name type="scientific">Sarcophilus harrisii</name>
    <name type="common">Tasmanian devil</name>
    <name type="synonym">Sarcophilus laniarius</name>
    <dbReference type="NCBI Taxonomy" id="9305"/>
    <lineage>
        <taxon>Eukaryota</taxon>
        <taxon>Metazoa</taxon>
        <taxon>Chordata</taxon>
        <taxon>Craniata</taxon>
        <taxon>Vertebrata</taxon>
        <taxon>Euteleostomi</taxon>
        <taxon>Mammalia</taxon>
        <taxon>Metatheria</taxon>
        <taxon>Dasyuromorphia</taxon>
        <taxon>Dasyuridae</taxon>
        <taxon>Sarcophilus</taxon>
    </lineage>
</organism>
<feature type="region of interest" description="Disordered" evidence="7">
    <location>
        <begin position="2535"/>
        <end position="2569"/>
    </location>
</feature>
<feature type="compositionally biased region" description="Polar residues" evidence="7">
    <location>
        <begin position="2746"/>
        <end position="2763"/>
    </location>
</feature>
<comment type="subcellular location">
    <subcellularLocation>
        <location evidence="1">Cytoplasm</location>
        <location evidence="1">Cytoskeleton</location>
        <location evidence="1">Microtubule organizing center</location>
        <location evidence="1">Centrosome</location>
    </subcellularLocation>
</comment>
<keyword evidence="5" id="KW-0206">Cytoskeleton</keyword>
<feature type="compositionally biased region" description="Basic and acidic residues" evidence="7">
    <location>
        <begin position="2544"/>
        <end position="2557"/>
    </location>
</feature>
<evidence type="ECO:0000259" key="8">
    <source>
        <dbReference type="SMART" id="SM01188"/>
    </source>
</evidence>
<keyword evidence="2" id="KW-0963">Cytoplasm</keyword>
<dbReference type="GO" id="GO:0003677">
    <property type="term" value="F:DNA binding"/>
    <property type="evidence" value="ECO:0007669"/>
    <property type="project" value="InterPro"/>
</dbReference>
<feature type="region of interest" description="Disordered" evidence="7">
    <location>
        <begin position="3087"/>
        <end position="3112"/>
    </location>
</feature>
<feature type="coiled-coil region" evidence="6">
    <location>
        <begin position="1590"/>
        <end position="1660"/>
    </location>
</feature>
<dbReference type="SMART" id="SM01188">
    <property type="entry name" value="ELK"/>
    <property type="match status" value="5"/>
</dbReference>
<dbReference type="PANTHER" id="PTHR44981:SF1">
    <property type="entry name" value="A-KINASE ANCHOR PROTEIN 9"/>
    <property type="match status" value="1"/>
</dbReference>
<feature type="coiled-coil region" evidence="6">
    <location>
        <begin position="154"/>
        <end position="238"/>
    </location>
</feature>
<feature type="coiled-coil region" evidence="6">
    <location>
        <begin position="486"/>
        <end position="633"/>
    </location>
</feature>
<evidence type="ECO:0000256" key="7">
    <source>
        <dbReference type="SAM" id="MobiDB-lite"/>
    </source>
</evidence>
<proteinExistence type="predicted"/>
<feature type="coiled-coil region" evidence="6">
    <location>
        <begin position="1095"/>
        <end position="1122"/>
    </location>
</feature>
<feature type="compositionally biased region" description="Acidic residues" evidence="7">
    <location>
        <begin position="1704"/>
        <end position="1721"/>
    </location>
</feature>
<dbReference type="eggNOG" id="ENOG502QV16">
    <property type="taxonomic scope" value="Eukaryota"/>
</dbReference>